<reference evidence="2 3" key="1">
    <citation type="submission" date="2024-08" db="EMBL/GenBank/DDBJ databases">
        <title>Tateyamaria sp. nov., isolated from marine algae.</title>
        <authorList>
            <person name="Choi B.J."/>
            <person name="Kim J.M."/>
            <person name="Lee J.K."/>
            <person name="Choi D.G."/>
            <person name="Bayburt H."/>
            <person name="Baek J.H."/>
            <person name="Han D.M."/>
            <person name="Jeon C.O."/>
        </authorList>
    </citation>
    <scope>NUCLEOTIDE SEQUENCE [LARGE SCALE GENOMIC DNA]</scope>
    <source>
        <strain evidence="2 3">KMU-156</strain>
    </source>
</reference>
<protein>
    <submittedName>
        <fullName evidence="2">Uncharacterized protein</fullName>
    </submittedName>
</protein>
<sequence>MADQNTTQSSGGNTALGFIVGALVVVVAVLGYAVFIGGDGSENLTISIEGADTAVEKAAESVSGG</sequence>
<comment type="caution">
    <text evidence="2">The sequence shown here is derived from an EMBL/GenBank/DDBJ whole genome shotgun (WGS) entry which is preliminary data.</text>
</comment>
<accession>A0ABW8UX06</accession>
<dbReference type="Proteomes" id="UP001627408">
    <property type="component" value="Unassembled WGS sequence"/>
</dbReference>
<gene>
    <name evidence="2" type="ORF">ACERZ8_18005</name>
</gene>
<dbReference type="RefSeq" id="WP_407593525.1">
    <property type="nucleotide sequence ID" value="NZ_JBHDIY010000002.1"/>
</dbReference>
<evidence type="ECO:0000313" key="3">
    <source>
        <dbReference type="Proteomes" id="UP001627408"/>
    </source>
</evidence>
<evidence type="ECO:0000313" key="2">
    <source>
        <dbReference type="EMBL" id="MFL4471676.1"/>
    </source>
</evidence>
<keyword evidence="1" id="KW-0472">Membrane</keyword>
<feature type="transmembrane region" description="Helical" evidence="1">
    <location>
        <begin position="15"/>
        <end position="35"/>
    </location>
</feature>
<keyword evidence="1" id="KW-1133">Transmembrane helix</keyword>
<keyword evidence="1" id="KW-0812">Transmembrane</keyword>
<proteinExistence type="predicted"/>
<organism evidence="2 3">
    <name type="scientific">Tateyamaria armeniaca</name>
    <dbReference type="NCBI Taxonomy" id="2518930"/>
    <lineage>
        <taxon>Bacteria</taxon>
        <taxon>Pseudomonadati</taxon>
        <taxon>Pseudomonadota</taxon>
        <taxon>Alphaproteobacteria</taxon>
        <taxon>Rhodobacterales</taxon>
        <taxon>Roseobacteraceae</taxon>
        <taxon>Tateyamaria</taxon>
    </lineage>
</organism>
<keyword evidence="3" id="KW-1185">Reference proteome</keyword>
<evidence type="ECO:0000256" key="1">
    <source>
        <dbReference type="SAM" id="Phobius"/>
    </source>
</evidence>
<dbReference type="EMBL" id="JBHDIY010000002">
    <property type="protein sequence ID" value="MFL4471676.1"/>
    <property type="molecule type" value="Genomic_DNA"/>
</dbReference>
<name>A0ABW8UX06_9RHOB</name>